<dbReference type="InterPro" id="IPR006278">
    <property type="entry name" value="SoxB"/>
</dbReference>
<evidence type="ECO:0000256" key="16">
    <source>
        <dbReference type="ARBA" id="ARBA00048917"/>
    </source>
</evidence>
<evidence type="ECO:0000256" key="14">
    <source>
        <dbReference type="ARBA" id="ARBA00044295"/>
    </source>
</evidence>
<accession>A0A6H1Q480</accession>
<comment type="catalytic activity">
    <reaction evidence="16">
        <text>sarcosine + (6S)-5,6,7,8-tetrahydrofolate + O2 = (6R)-5,10-methylene-5,6,7,8-tetrahydrofolate + glycine + H2O2</text>
        <dbReference type="Rhea" id="RHEA:70455"/>
        <dbReference type="ChEBI" id="CHEBI:15379"/>
        <dbReference type="ChEBI" id="CHEBI:15636"/>
        <dbReference type="ChEBI" id="CHEBI:16240"/>
        <dbReference type="ChEBI" id="CHEBI:57305"/>
        <dbReference type="ChEBI" id="CHEBI:57433"/>
        <dbReference type="ChEBI" id="CHEBI:57453"/>
        <dbReference type="EC" id="1.5.3.24"/>
    </reaction>
</comment>
<protein>
    <recommendedName>
        <fullName evidence="12">Sarcosine oxidase subunit beta</fullName>
        <ecNumber evidence="11">1.5.3.24</ecNumber>
    </recommendedName>
    <alternativeName>
        <fullName evidence="13">Sarcosine oxidase (5,10-methylenetetrahydrofolate-forming) subunit beta</fullName>
    </alternativeName>
    <alternativeName>
        <fullName evidence="14">Tetrameric sarcosine oxidase subunit beta</fullName>
    </alternativeName>
</protein>
<keyword evidence="9" id="KW-0560">Oxidoreductase</keyword>
<comment type="similarity">
    <text evidence="10">Belongs to the SoxB family.</text>
</comment>
<dbReference type="AlphaFoldDB" id="A0A6H1Q480"/>
<evidence type="ECO:0000256" key="3">
    <source>
        <dbReference type="ARBA" id="ARBA00004496"/>
    </source>
</evidence>
<keyword evidence="6" id="KW-0288">FMN</keyword>
<evidence type="ECO:0000256" key="6">
    <source>
        <dbReference type="ARBA" id="ARBA00022643"/>
    </source>
</evidence>
<comment type="cofactor">
    <cofactor evidence="1">
        <name>FMN</name>
        <dbReference type="ChEBI" id="CHEBI:58210"/>
    </cofactor>
</comment>
<comment type="subcellular location">
    <subcellularLocation>
        <location evidence="3">Cytoplasm</location>
    </subcellularLocation>
</comment>
<evidence type="ECO:0000259" key="17">
    <source>
        <dbReference type="PROSITE" id="PS50206"/>
    </source>
</evidence>
<gene>
    <name evidence="18" type="ORF">E5R92_06800</name>
</gene>
<dbReference type="PANTHER" id="PTHR13847:SF287">
    <property type="entry name" value="FAD-DEPENDENT OXIDOREDUCTASE DOMAIN-CONTAINING PROTEIN 1"/>
    <property type="match status" value="1"/>
</dbReference>
<evidence type="ECO:0000256" key="2">
    <source>
        <dbReference type="ARBA" id="ARBA00001974"/>
    </source>
</evidence>
<dbReference type="SUPFAM" id="SSF54373">
    <property type="entry name" value="FAD-linked reductases, C-terminal domain"/>
    <property type="match status" value="1"/>
</dbReference>
<dbReference type="NCBIfam" id="TIGR01373">
    <property type="entry name" value="soxB"/>
    <property type="match status" value="1"/>
</dbReference>
<comment type="cofactor">
    <cofactor evidence="2">
        <name>FAD</name>
        <dbReference type="ChEBI" id="CHEBI:57692"/>
    </cofactor>
</comment>
<evidence type="ECO:0000313" key="19">
    <source>
        <dbReference type="Proteomes" id="UP000501094"/>
    </source>
</evidence>
<reference evidence="18 19" key="1">
    <citation type="journal article" date="2020" name="Nat. Microbiol.">
        <title>Lysogenic host-virus interactions in SAR11 marine bacteria.</title>
        <authorList>
            <person name="Morris R.M."/>
            <person name="Cain K.R."/>
            <person name="Hvorecny K.L."/>
            <person name="Kollman J.M."/>
        </authorList>
    </citation>
    <scope>NUCLEOTIDE SEQUENCE [LARGE SCALE GENOMIC DNA]</scope>
    <source>
        <strain evidence="18 19">NP1</strain>
    </source>
</reference>
<dbReference type="GO" id="GO:0008115">
    <property type="term" value="F:sarcosine oxidase activity"/>
    <property type="evidence" value="ECO:0007669"/>
    <property type="project" value="InterPro"/>
</dbReference>
<comment type="catalytic activity">
    <reaction evidence="15">
        <text>sarcosine + O2 + H2O = formaldehyde + glycine + H2O2</text>
        <dbReference type="Rhea" id="RHEA:13313"/>
        <dbReference type="ChEBI" id="CHEBI:15377"/>
        <dbReference type="ChEBI" id="CHEBI:15379"/>
        <dbReference type="ChEBI" id="CHEBI:16240"/>
        <dbReference type="ChEBI" id="CHEBI:16842"/>
        <dbReference type="ChEBI" id="CHEBI:57305"/>
        <dbReference type="ChEBI" id="CHEBI:57433"/>
    </reaction>
</comment>
<dbReference type="GO" id="GO:0000166">
    <property type="term" value="F:nucleotide binding"/>
    <property type="evidence" value="ECO:0007669"/>
    <property type="project" value="UniProtKB-KW"/>
</dbReference>
<evidence type="ECO:0000256" key="7">
    <source>
        <dbReference type="ARBA" id="ARBA00022741"/>
    </source>
</evidence>
<keyword evidence="7" id="KW-0547">Nucleotide-binding</keyword>
<dbReference type="Gene3D" id="3.30.9.10">
    <property type="entry name" value="D-Amino Acid Oxidase, subunit A, domain 2"/>
    <property type="match status" value="1"/>
</dbReference>
<organism evidence="18 19">
    <name type="scientific">Candidatus Pelagibacter giovannonii</name>
    <dbReference type="NCBI Taxonomy" id="2563896"/>
    <lineage>
        <taxon>Bacteria</taxon>
        <taxon>Pseudomonadati</taxon>
        <taxon>Pseudomonadota</taxon>
        <taxon>Alphaproteobacteria</taxon>
        <taxon>Candidatus Pelagibacterales</taxon>
        <taxon>Candidatus Pelagibacteraceae</taxon>
        <taxon>Candidatus Pelagibacter</taxon>
    </lineage>
</organism>
<evidence type="ECO:0000256" key="11">
    <source>
        <dbReference type="ARBA" id="ARBA00044044"/>
    </source>
</evidence>
<evidence type="ECO:0000256" key="8">
    <source>
        <dbReference type="ARBA" id="ARBA00022827"/>
    </source>
</evidence>
<keyword evidence="19" id="KW-1185">Reference proteome</keyword>
<evidence type="ECO:0000256" key="15">
    <source>
        <dbReference type="ARBA" id="ARBA00047316"/>
    </source>
</evidence>
<feature type="domain" description="Rhodanese" evidence="17">
    <location>
        <begin position="35"/>
        <end position="79"/>
    </location>
</feature>
<dbReference type="RefSeq" id="WP_168607343.1">
    <property type="nucleotide sequence ID" value="NZ_CP038852.1"/>
</dbReference>
<dbReference type="Pfam" id="PF01266">
    <property type="entry name" value="DAO"/>
    <property type="match status" value="1"/>
</dbReference>
<sequence>MQKYSIFNLIKNAFSGHQKWDLAWKDASPKKEYDVVIIGGGGHGLATAYYLAKEHNITNVAIIEKGWLGGGNMGRNTTIIRSNYMHDDNALFSEFGMDLWRKMSQDLNYNVMFSPRGIINLAHSDAQMNVFARRGNSMRLNGIDAVLLNREEVKEIIPMADFSDNVRFPIFGGLMQPSAGTARHDAVAWGYARQADSMGVDIIQNCEVTGFDVVGGKIQGVRTSRGDIKVKKIGLCVAGSTNILAEKLNMTIPVETHLLQACVTEPVKPVLDSVVTFGAGHFYISQSDKGEMVMGGDLDGYNSYAQRGNLPTLQHVLTEGIAMMPFLSKLKMLRTWGGIMDMSMDGSPIIDKTHIEGLYLNCGWCYGGFKATPASGWTFAHTIAQDRVHKLNEGYSLNRFNTGHLLDEKGLGTKTWIS</sequence>
<dbReference type="Gene3D" id="3.50.50.60">
    <property type="entry name" value="FAD/NAD(P)-binding domain"/>
    <property type="match status" value="1"/>
</dbReference>
<name>A0A6H1Q480_9PROT</name>
<keyword evidence="4" id="KW-0963">Cytoplasm</keyword>
<dbReference type="InterPro" id="IPR036188">
    <property type="entry name" value="FAD/NAD-bd_sf"/>
</dbReference>
<evidence type="ECO:0000313" key="18">
    <source>
        <dbReference type="EMBL" id="QIZ21486.1"/>
    </source>
</evidence>
<dbReference type="SUPFAM" id="SSF51905">
    <property type="entry name" value="FAD/NAD(P)-binding domain"/>
    <property type="match status" value="1"/>
</dbReference>
<dbReference type="KEGG" id="peg:E5R92_06800"/>
<dbReference type="InterPro" id="IPR006076">
    <property type="entry name" value="FAD-dep_OxRdtase"/>
</dbReference>
<proteinExistence type="inferred from homology"/>
<evidence type="ECO:0000256" key="13">
    <source>
        <dbReference type="ARBA" id="ARBA00044216"/>
    </source>
</evidence>
<keyword evidence="5" id="KW-0285">Flavoprotein</keyword>
<dbReference type="GO" id="GO:0046653">
    <property type="term" value="P:tetrahydrofolate metabolic process"/>
    <property type="evidence" value="ECO:0007669"/>
    <property type="project" value="InterPro"/>
</dbReference>
<evidence type="ECO:0000256" key="9">
    <source>
        <dbReference type="ARBA" id="ARBA00023002"/>
    </source>
</evidence>
<dbReference type="Proteomes" id="UP000501094">
    <property type="component" value="Chromosome"/>
</dbReference>
<dbReference type="EC" id="1.5.3.24" evidence="11"/>
<evidence type="ECO:0000256" key="4">
    <source>
        <dbReference type="ARBA" id="ARBA00022490"/>
    </source>
</evidence>
<dbReference type="InterPro" id="IPR001763">
    <property type="entry name" value="Rhodanese-like_dom"/>
</dbReference>
<evidence type="ECO:0000256" key="10">
    <source>
        <dbReference type="ARBA" id="ARBA00043973"/>
    </source>
</evidence>
<evidence type="ECO:0000256" key="1">
    <source>
        <dbReference type="ARBA" id="ARBA00001917"/>
    </source>
</evidence>
<keyword evidence="8" id="KW-0274">FAD</keyword>
<dbReference type="GO" id="GO:0005737">
    <property type="term" value="C:cytoplasm"/>
    <property type="evidence" value="ECO:0007669"/>
    <property type="project" value="UniProtKB-SubCell"/>
</dbReference>
<dbReference type="EMBL" id="CP038852">
    <property type="protein sequence ID" value="QIZ21486.1"/>
    <property type="molecule type" value="Genomic_DNA"/>
</dbReference>
<evidence type="ECO:0000256" key="5">
    <source>
        <dbReference type="ARBA" id="ARBA00022630"/>
    </source>
</evidence>
<evidence type="ECO:0000256" key="12">
    <source>
        <dbReference type="ARBA" id="ARBA00044150"/>
    </source>
</evidence>
<dbReference type="PROSITE" id="PS50206">
    <property type="entry name" value="RHODANESE_3"/>
    <property type="match status" value="1"/>
</dbReference>
<dbReference type="PANTHER" id="PTHR13847">
    <property type="entry name" value="SARCOSINE DEHYDROGENASE-RELATED"/>
    <property type="match status" value="1"/>
</dbReference>